<protein>
    <submittedName>
        <fullName evidence="1">Uncharacterized protein</fullName>
    </submittedName>
</protein>
<reference evidence="1" key="1">
    <citation type="submission" date="2018-06" db="EMBL/GenBank/DDBJ databases">
        <authorList>
            <person name="Zhirakovskaya E."/>
        </authorList>
    </citation>
    <scope>NUCLEOTIDE SEQUENCE</scope>
</reference>
<gene>
    <name evidence="1" type="ORF">MNBD_ACTINO01-1788</name>
</gene>
<name>A0A3B0TK53_9ZZZZ</name>
<evidence type="ECO:0000313" key="1">
    <source>
        <dbReference type="EMBL" id="VAW08994.1"/>
    </source>
</evidence>
<organism evidence="1">
    <name type="scientific">hydrothermal vent metagenome</name>
    <dbReference type="NCBI Taxonomy" id="652676"/>
    <lineage>
        <taxon>unclassified sequences</taxon>
        <taxon>metagenomes</taxon>
        <taxon>ecological metagenomes</taxon>
    </lineage>
</organism>
<accession>A0A3B0TK53</accession>
<dbReference type="AlphaFoldDB" id="A0A3B0TK53"/>
<sequence>MDRYGHLFPSDAEDLADRLDATRRRTVTNAGRTDDVSEVADLFATAPSFA</sequence>
<proteinExistence type="predicted"/>
<dbReference type="EMBL" id="UOEI01000665">
    <property type="protein sequence ID" value="VAW08994.1"/>
    <property type="molecule type" value="Genomic_DNA"/>
</dbReference>